<name>X1HY83_9ZZZZ</name>
<dbReference type="InterPro" id="IPR013563">
    <property type="entry name" value="Oligopep_ABC_C"/>
</dbReference>
<comment type="caution">
    <text evidence="5">The sequence shown here is derived from an EMBL/GenBank/DDBJ whole genome shotgun (WGS) entry which is preliminary data.</text>
</comment>
<reference evidence="5" key="1">
    <citation type="journal article" date="2014" name="Front. Microbiol.">
        <title>High frequency of phylogenetically diverse reductive dehalogenase-homologous genes in deep subseafloor sedimentary metagenomes.</title>
        <authorList>
            <person name="Kawai M."/>
            <person name="Futagami T."/>
            <person name="Toyoda A."/>
            <person name="Takaki Y."/>
            <person name="Nishi S."/>
            <person name="Hori S."/>
            <person name="Arai W."/>
            <person name="Tsubouchi T."/>
            <person name="Morono Y."/>
            <person name="Uchiyama I."/>
            <person name="Ito T."/>
            <person name="Fujiyama A."/>
            <person name="Inagaki F."/>
            <person name="Takami H."/>
        </authorList>
    </citation>
    <scope>NUCLEOTIDE SEQUENCE</scope>
    <source>
        <strain evidence="5">Expedition CK06-06</strain>
    </source>
</reference>
<dbReference type="EMBL" id="BARU01019949">
    <property type="protein sequence ID" value="GAH58789.1"/>
    <property type="molecule type" value="Genomic_DNA"/>
</dbReference>
<keyword evidence="1" id="KW-0813">Transport</keyword>
<dbReference type="AlphaFoldDB" id="X1HY83"/>
<feature type="non-terminal residue" evidence="5">
    <location>
        <position position="1"/>
    </location>
</feature>
<sequence>AENNAFVYVLYAGNIVEYAEASKLFTKPYHPYTKALFSAIPKLTGEKEIQGIKGSIPDYLDPPSGCRFHLRCKRKLKICSIKKPELIEVEDSHFVACHLFEKGR</sequence>
<evidence type="ECO:0000259" key="4">
    <source>
        <dbReference type="Pfam" id="PF08352"/>
    </source>
</evidence>
<dbReference type="Gene3D" id="3.40.50.300">
    <property type="entry name" value="P-loop containing nucleotide triphosphate hydrolases"/>
    <property type="match status" value="1"/>
</dbReference>
<feature type="domain" description="Oligopeptide/dipeptide ABC transporter C-terminal" evidence="4">
    <location>
        <begin position="16"/>
        <end position="79"/>
    </location>
</feature>
<dbReference type="PANTHER" id="PTHR43067:SF3">
    <property type="entry name" value="MALTOSE ABC TRANSPORTER, ATP-BINDING PROTEIN"/>
    <property type="match status" value="1"/>
</dbReference>
<dbReference type="Pfam" id="PF08352">
    <property type="entry name" value="oligo_HPY"/>
    <property type="match status" value="1"/>
</dbReference>
<dbReference type="GO" id="GO:0015833">
    <property type="term" value="P:peptide transport"/>
    <property type="evidence" value="ECO:0007669"/>
    <property type="project" value="InterPro"/>
</dbReference>
<evidence type="ECO:0000256" key="3">
    <source>
        <dbReference type="ARBA" id="ARBA00022840"/>
    </source>
</evidence>
<evidence type="ECO:0000313" key="5">
    <source>
        <dbReference type="EMBL" id="GAH58789.1"/>
    </source>
</evidence>
<organism evidence="5">
    <name type="scientific">marine sediment metagenome</name>
    <dbReference type="NCBI Taxonomy" id="412755"/>
    <lineage>
        <taxon>unclassified sequences</taxon>
        <taxon>metagenomes</taxon>
        <taxon>ecological metagenomes</taxon>
    </lineage>
</organism>
<keyword evidence="2" id="KW-0547">Nucleotide-binding</keyword>
<proteinExistence type="predicted"/>
<protein>
    <recommendedName>
        <fullName evidence="4">Oligopeptide/dipeptide ABC transporter C-terminal domain-containing protein</fullName>
    </recommendedName>
</protein>
<dbReference type="InterPro" id="IPR027417">
    <property type="entry name" value="P-loop_NTPase"/>
</dbReference>
<evidence type="ECO:0000256" key="2">
    <source>
        <dbReference type="ARBA" id="ARBA00022741"/>
    </source>
</evidence>
<dbReference type="NCBIfam" id="TIGR01727">
    <property type="entry name" value="oligo_HPY"/>
    <property type="match status" value="1"/>
</dbReference>
<dbReference type="GO" id="GO:0005524">
    <property type="term" value="F:ATP binding"/>
    <property type="evidence" value="ECO:0007669"/>
    <property type="project" value="UniProtKB-KW"/>
</dbReference>
<keyword evidence="3" id="KW-0067">ATP-binding</keyword>
<evidence type="ECO:0000256" key="1">
    <source>
        <dbReference type="ARBA" id="ARBA00022448"/>
    </source>
</evidence>
<dbReference type="SUPFAM" id="SSF52540">
    <property type="entry name" value="P-loop containing nucleoside triphosphate hydrolases"/>
    <property type="match status" value="1"/>
</dbReference>
<dbReference type="PANTHER" id="PTHR43067">
    <property type="entry name" value="OLIGOPEPTIDE/DIPEPTIDE ABC TRANSPORTER, ATPASE SUBUNIT"/>
    <property type="match status" value="1"/>
</dbReference>
<accession>X1HY83</accession>
<gene>
    <name evidence="5" type="ORF">S03H2_32820</name>
</gene>